<keyword evidence="1" id="KW-0732">Signal</keyword>
<gene>
    <name evidence="2" type="ORF">HHI36_012085</name>
</gene>
<dbReference type="InterPro" id="IPR010562">
    <property type="entry name" value="Haemolymph_juvenile_hormone-bd"/>
</dbReference>
<dbReference type="AlphaFoldDB" id="A0ABD2NDZ5"/>
<dbReference type="Pfam" id="PF06585">
    <property type="entry name" value="JHBP"/>
    <property type="match status" value="1"/>
</dbReference>
<accession>A0ABD2NDZ5</accession>
<keyword evidence="3" id="KW-1185">Reference proteome</keyword>
<dbReference type="Proteomes" id="UP001516400">
    <property type="component" value="Unassembled WGS sequence"/>
</dbReference>
<dbReference type="Gene3D" id="3.15.10.30">
    <property type="entry name" value="Haemolymph juvenile hormone binding protein"/>
    <property type="match status" value="1"/>
</dbReference>
<comment type="caution">
    <text evidence="2">The sequence shown here is derived from an EMBL/GenBank/DDBJ whole genome shotgun (WGS) entry which is preliminary data.</text>
</comment>
<reference evidence="2 3" key="1">
    <citation type="journal article" date="2021" name="BMC Biol.">
        <title>Horizontally acquired antibacterial genes associated with adaptive radiation of ladybird beetles.</title>
        <authorList>
            <person name="Li H.S."/>
            <person name="Tang X.F."/>
            <person name="Huang Y.H."/>
            <person name="Xu Z.Y."/>
            <person name="Chen M.L."/>
            <person name="Du X.Y."/>
            <person name="Qiu B.Y."/>
            <person name="Chen P.T."/>
            <person name="Zhang W."/>
            <person name="Slipinski A."/>
            <person name="Escalona H.E."/>
            <person name="Waterhouse R.M."/>
            <person name="Zwick A."/>
            <person name="Pang H."/>
        </authorList>
    </citation>
    <scope>NUCLEOTIDE SEQUENCE [LARGE SCALE GENOMIC DNA]</scope>
    <source>
        <strain evidence="2">SYSU2018</strain>
    </source>
</reference>
<proteinExistence type="predicted"/>
<sequence>MRLAIFMLISFMIYSNVESGNLKICLPKSKMMNDGYISAANTIDKIENIPDFIFLNRNQSFNITSDIITVSGYVVNINISNFKNFTLCLLDGIKKPLFSFSMNDVKIQGEEYKINGSVSDLFNIYGNGSFELDMNYFEVLADNISYNMFHPTCFGMDIDLDLNLNVNFTNLMGGDPLLNQLLNKVIGDMAPDILDYYWEPIYENHLVDIIQKVLDKYINNRTEEFADFIKDLSEGKYPKDLIGKCTNFT</sequence>
<feature type="chain" id="PRO_5044870104" evidence="1">
    <location>
        <begin position="20"/>
        <end position="249"/>
    </location>
</feature>
<dbReference type="EMBL" id="JABFTP020000103">
    <property type="protein sequence ID" value="KAL3276715.1"/>
    <property type="molecule type" value="Genomic_DNA"/>
</dbReference>
<name>A0ABD2NDZ5_9CUCU</name>
<dbReference type="InterPro" id="IPR038606">
    <property type="entry name" value="To_sf"/>
</dbReference>
<dbReference type="PANTHER" id="PTHR11008">
    <property type="entry name" value="PROTEIN TAKEOUT-LIKE PROTEIN"/>
    <property type="match status" value="1"/>
</dbReference>
<dbReference type="PANTHER" id="PTHR11008:SF9">
    <property type="entry name" value="PROTEIN TAKEOUT-LIKE PROTEIN"/>
    <property type="match status" value="1"/>
</dbReference>
<feature type="signal peptide" evidence="1">
    <location>
        <begin position="1"/>
        <end position="19"/>
    </location>
</feature>
<organism evidence="2 3">
    <name type="scientific">Cryptolaemus montrouzieri</name>
    <dbReference type="NCBI Taxonomy" id="559131"/>
    <lineage>
        <taxon>Eukaryota</taxon>
        <taxon>Metazoa</taxon>
        <taxon>Ecdysozoa</taxon>
        <taxon>Arthropoda</taxon>
        <taxon>Hexapoda</taxon>
        <taxon>Insecta</taxon>
        <taxon>Pterygota</taxon>
        <taxon>Neoptera</taxon>
        <taxon>Endopterygota</taxon>
        <taxon>Coleoptera</taxon>
        <taxon>Polyphaga</taxon>
        <taxon>Cucujiformia</taxon>
        <taxon>Coccinelloidea</taxon>
        <taxon>Coccinellidae</taxon>
        <taxon>Scymninae</taxon>
        <taxon>Scymnini</taxon>
        <taxon>Cryptolaemus</taxon>
    </lineage>
</organism>
<evidence type="ECO:0000313" key="3">
    <source>
        <dbReference type="Proteomes" id="UP001516400"/>
    </source>
</evidence>
<evidence type="ECO:0000256" key="1">
    <source>
        <dbReference type="SAM" id="SignalP"/>
    </source>
</evidence>
<evidence type="ECO:0000313" key="2">
    <source>
        <dbReference type="EMBL" id="KAL3276715.1"/>
    </source>
</evidence>
<protein>
    <submittedName>
        <fullName evidence="2">Uncharacterized protein</fullName>
    </submittedName>
</protein>